<evidence type="ECO:0000313" key="1">
    <source>
        <dbReference type="EMBL" id="KKK77693.1"/>
    </source>
</evidence>
<dbReference type="EMBL" id="LAZR01054835">
    <property type="protein sequence ID" value="KKK77693.1"/>
    <property type="molecule type" value="Genomic_DNA"/>
</dbReference>
<evidence type="ECO:0008006" key="2">
    <source>
        <dbReference type="Google" id="ProtNLM"/>
    </source>
</evidence>
<dbReference type="InterPro" id="IPR036412">
    <property type="entry name" value="HAD-like_sf"/>
</dbReference>
<organism evidence="1">
    <name type="scientific">marine sediment metagenome</name>
    <dbReference type="NCBI Taxonomy" id="412755"/>
    <lineage>
        <taxon>unclassified sequences</taxon>
        <taxon>metagenomes</taxon>
        <taxon>ecological metagenomes</taxon>
    </lineage>
</organism>
<dbReference type="AlphaFoldDB" id="A0A0F8Y8J1"/>
<gene>
    <name evidence="1" type="ORF">LCGC14_2851020</name>
</gene>
<sequence length="172" mass="19101">MGLERDSGPVLEAMEKMSPEHRQHAEEILHFHERQAVTESRLNTGAKETFRALGEWGIHIGILTRNKRSNALAIARRHGLKFDAVVDREDGPVKPDAFGVLRICEQFGVRPQETLLVGDYLFDLQCAKAAGAVAVLLANSSQADEFAKHADFVIETIDQVLQIIKNRDSSSV</sequence>
<dbReference type="PANTHER" id="PTHR43885">
    <property type="entry name" value="HALOACID DEHALOGENASE-LIKE HYDROLASE"/>
    <property type="match status" value="1"/>
</dbReference>
<dbReference type="NCBIfam" id="TIGR01549">
    <property type="entry name" value="HAD-SF-IA-v1"/>
    <property type="match status" value="1"/>
</dbReference>
<proteinExistence type="predicted"/>
<dbReference type="PANTHER" id="PTHR43885:SF1">
    <property type="entry name" value="SUPERFAMILY HYDROLASE, PUTATIVE (AFU_ORTHOLOGUE AFUA_4G13290)-RELATED"/>
    <property type="match status" value="1"/>
</dbReference>
<comment type="caution">
    <text evidence="1">The sequence shown here is derived from an EMBL/GenBank/DDBJ whole genome shotgun (WGS) entry which is preliminary data.</text>
</comment>
<protein>
    <recommendedName>
        <fullName evidence="2">HAD family hydrolase</fullName>
    </recommendedName>
</protein>
<dbReference type="InterPro" id="IPR023214">
    <property type="entry name" value="HAD_sf"/>
</dbReference>
<dbReference type="Gene3D" id="3.40.50.1000">
    <property type="entry name" value="HAD superfamily/HAD-like"/>
    <property type="match status" value="1"/>
</dbReference>
<reference evidence="1" key="1">
    <citation type="journal article" date="2015" name="Nature">
        <title>Complex archaea that bridge the gap between prokaryotes and eukaryotes.</title>
        <authorList>
            <person name="Spang A."/>
            <person name="Saw J.H."/>
            <person name="Jorgensen S.L."/>
            <person name="Zaremba-Niedzwiedzka K."/>
            <person name="Martijn J."/>
            <person name="Lind A.E."/>
            <person name="van Eijk R."/>
            <person name="Schleper C."/>
            <person name="Guy L."/>
            <person name="Ettema T.J."/>
        </authorList>
    </citation>
    <scope>NUCLEOTIDE SEQUENCE</scope>
</reference>
<name>A0A0F8Y8J1_9ZZZZ</name>
<dbReference type="InterPro" id="IPR041492">
    <property type="entry name" value="HAD_2"/>
</dbReference>
<accession>A0A0F8Y8J1</accession>
<dbReference type="NCBIfam" id="TIGR01509">
    <property type="entry name" value="HAD-SF-IA-v3"/>
    <property type="match status" value="1"/>
</dbReference>
<dbReference type="InterPro" id="IPR006439">
    <property type="entry name" value="HAD-SF_hydro_IA"/>
</dbReference>
<dbReference type="Pfam" id="PF13419">
    <property type="entry name" value="HAD_2"/>
    <property type="match status" value="1"/>
</dbReference>
<dbReference type="Gene3D" id="1.10.260.80">
    <property type="match status" value="1"/>
</dbReference>
<dbReference type="SUPFAM" id="SSF56784">
    <property type="entry name" value="HAD-like"/>
    <property type="match status" value="1"/>
</dbReference>